<evidence type="ECO:0000259" key="1">
    <source>
        <dbReference type="Pfam" id="PF05239"/>
    </source>
</evidence>
<dbReference type="RefSeq" id="WP_066643821.1">
    <property type="nucleotide sequence ID" value="NZ_CP060286.1"/>
</dbReference>
<dbReference type="Proteomes" id="UP000469440">
    <property type="component" value="Unassembled WGS sequence"/>
</dbReference>
<dbReference type="Pfam" id="PF05239">
    <property type="entry name" value="PRC"/>
    <property type="match status" value="1"/>
</dbReference>
<evidence type="ECO:0000313" key="2">
    <source>
        <dbReference type="EMBL" id="MVB11497.1"/>
    </source>
</evidence>
<dbReference type="OrthoDB" id="6024937at2"/>
<protein>
    <submittedName>
        <fullName evidence="2">PRC-barrel domain protein</fullName>
    </submittedName>
    <submittedName>
        <fullName evidence="3">YlmC/YmxH family sporulation protein</fullName>
    </submittedName>
</protein>
<evidence type="ECO:0000313" key="3">
    <source>
        <dbReference type="EMBL" id="QNK41012.1"/>
    </source>
</evidence>
<sequence length="97" mass="11145">MTCRMFDMRRKEVINIKDGMRLGSVSDIEFDTTNARVVAVVIYGRLRLFGLLGREDDIVIRWQDIQVIGDDTILVSYNNYLKAKNSSHSLANFLGFK</sequence>
<proteinExistence type="predicted"/>
<dbReference type="SUPFAM" id="SSF50346">
    <property type="entry name" value="PRC-barrel domain"/>
    <property type="match status" value="1"/>
</dbReference>
<organism evidence="2 4">
    <name type="scientific">Caproicibacter fermentans</name>
    <dbReference type="NCBI Taxonomy" id="2576756"/>
    <lineage>
        <taxon>Bacteria</taxon>
        <taxon>Bacillati</taxon>
        <taxon>Bacillota</taxon>
        <taxon>Clostridia</taxon>
        <taxon>Eubacteriales</taxon>
        <taxon>Acutalibacteraceae</taxon>
        <taxon>Caproicibacter</taxon>
    </lineage>
</organism>
<reference evidence="3 5" key="2">
    <citation type="submission" date="2020-08" db="EMBL/GenBank/DDBJ databases">
        <title>The isolate Caproiciproducens sp. 7D4C2 produces n-caproate at mildly acidic conditions from hexoses: genome and rBOX comparison with related strains and chain-elongating bacteria.</title>
        <authorList>
            <person name="Esquivel-Elizondo S."/>
            <person name="Bagci C."/>
            <person name="Temovska M."/>
            <person name="Jeon B.S."/>
            <person name="Bessarab I."/>
            <person name="Williams R.B.H."/>
            <person name="Huson D.H."/>
            <person name="Angenent L.T."/>
        </authorList>
    </citation>
    <scope>NUCLEOTIDE SEQUENCE [LARGE SCALE GENOMIC DNA]</scope>
    <source>
        <strain evidence="3 5">7D4C2</strain>
    </source>
</reference>
<dbReference type="InterPro" id="IPR027275">
    <property type="entry name" value="PRC-brl_dom"/>
</dbReference>
<keyword evidence="4" id="KW-1185">Reference proteome</keyword>
<dbReference type="Gene3D" id="2.30.30.240">
    <property type="entry name" value="PRC-barrel domain"/>
    <property type="match status" value="1"/>
</dbReference>
<dbReference type="PANTHER" id="PTHR40061:SF1">
    <property type="entry name" value="SPORULATION PROTEIN YLMC-RELATED"/>
    <property type="match status" value="1"/>
</dbReference>
<dbReference type="AlphaFoldDB" id="A0A6N8I1A2"/>
<reference evidence="2 4" key="1">
    <citation type="submission" date="2019-09" db="EMBL/GenBank/DDBJ databases">
        <title>Genome sequence of Clostridium sp. EA1.</title>
        <authorList>
            <person name="Poehlein A."/>
            <person name="Bengelsdorf F.R."/>
            <person name="Daniel R."/>
        </authorList>
    </citation>
    <scope>NUCLEOTIDE SEQUENCE [LARGE SCALE GENOMIC DNA]</scope>
    <source>
        <strain evidence="2 4">EA1</strain>
    </source>
</reference>
<dbReference type="InterPro" id="IPR014238">
    <property type="entry name" value="Spore_YlmC/YmxH"/>
</dbReference>
<gene>
    <name evidence="2" type="ORF">CAFE_22150</name>
    <name evidence="3" type="ORF">HCR03_01435</name>
</gene>
<dbReference type="KEGG" id="cfem:HCR03_01435"/>
<dbReference type="EMBL" id="VWXL01000058">
    <property type="protein sequence ID" value="MVB11497.1"/>
    <property type="molecule type" value="Genomic_DNA"/>
</dbReference>
<dbReference type="Proteomes" id="UP000515909">
    <property type="component" value="Chromosome"/>
</dbReference>
<dbReference type="PANTHER" id="PTHR40061">
    <property type="entry name" value="SPORULATION PROTEIN YLMC-RELATED"/>
    <property type="match status" value="1"/>
</dbReference>
<evidence type="ECO:0000313" key="4">
    <source>
        <dbReference type="Proteomes" id="UP000469440"/>
    </source>
</evidence>
<accession>A0A6N8I1A2</accession>
<accession>A0A7G8TBM1</accession>
<feature type="domain" description="PRC-barrel" evidence="1">
    <location>
        <begin position="7"/>
        <end position="76"/>
    </location>
</feature>
<dbReference type="NCBIfam" id="TIGR02888">
    <property type="entry name" value="spore_YlmC_YmxH"/>
    <property type="match status" value="1"/>
</dbReference>
<name>A0A6N8I1A2_9FIRM</name>
<dbReference type="EMBL" id="CP060286">
    <property type="protein sequence ID" value="QNK41012.1"/>
    <property type="molecule type" value="Genomic_DNA"/>
</dbReference>
<dbReference type="InterPro" id="IPR011033">
    <property type="entry name" value="PRC_barrel-like_sf"/>
</dbReference>
<evidence type="ECO:0000313" key="5">
    <source>
        <dbReference type="Proteomes" id="UP000515909"/>
    </source>
</evidence>